<evidence type="ECO:0000259" key="7">
    <source>
        <dbReference type="PROSITE" id="PS50048"/>
    </source>
</evidence>
<feature type="compositionally biased region" description="Basic and acidic residues" evidence="6">
    <location>
        <begin position="151"/>
        <end position="161"/>
    </location>
</feature>
<feature type="compositionally biased region" description="Basic and acidic residues" evidence="6">
    <location>
        <begin position="118"/>
        <end position="129"/>
    </location>
</feature>
<dbReference type="InterPro" id="IPR050815">
    <property type="entry name" value="TF_fung"/>
</dbReference>
<dbReference type="EMBL" id="WOWK01000003">
    <property type="protein sequence ID" value="KAF0331362.1"/>
    <property type="molecule type" value="Genomic_DNA"/>
</dbReference>
<comment type="caution">
    <text evidence="8">The sequence shown here is derived from an EMBL/GenBank/DDBJ whole genome shotgun (WGS) entry which is preliminary data.</text>
</comment>
<dbReference type="Pfam" id="PF04082">
    <property type="entry name" value="Fungal_trans"/>
    <property type="match status" value="1"/>
</dbReference>
<feature type="compositionally biased region" description="Low complexity" evidence="6">
    <location>
        <begin position="19"/>
        <end position="32"/>
    </location>
</feature>
<feature type="region of interest" description="Disordered" evidence="6">
    <location>
        <begin position="1"/>
        <end position="195"/>
    </location>
</feature>
<keyword evidence="2" id="KW-0479">Metal-binding</keyword>
<dbReference type="CDD" id="cd00067">
    <property type="entry name" value="GAL4"/>
    <property type="match status" value="1"/>
</dbReference>
<dbReference type="GO" id="GO:0005634">
    <property type="term" value="C:nucleus"/>
    <property type="evidence" value="ECO:0007669"/>
    <property type="project" value="UniProtKB-SubCell"/>
</dbReference>
<feature type="compositionally biased region" description="Basic and acidic residues" evidence="6">
    <location>
        <begin position="920"/>
        <end position="930"/>
    </location>
</feature>
<feature type="region of interest" description="Disordered" evidence="6">
    <location>
        <begin position="435"/>
        <end position="454"/>
    </location>
</feature>
<dbReference type="PANTHER" id="PTHR47338">
    <property type="entry name" value="ZN(II)2CYS6 TRANSCRIPTION FACTOR (EUROFUNG)-RELATED"/>
    <property type="match status" value="1"/>
</dbReference>
<evidence type="ECO:0000256" key="1">
    <source>
        <dbReference type="ARBA" id="ARBA00004123"/>
    </source>
</evidence>
<dbReference type="Gene3D" id="4.10.240.10">
    <property type="entry name" value="Zn(2)-C6 fungal-type DNA-binding domain"/>
    <property type="match status" value="1"/>
</dbReference>
<feature type="region of interest" description="Disordered" evidence="6">
    <location>
        <begin position="368"/>
        <end position="429"/>
    </location>
</feature>
<evidence type="ECO:0000313" key="8">
    <source>
        <dbReference type="EMBL" id="KAF0331362.1"/>
    </source>
</evidence>
<evidence type="ECO:0000256" key="6">
    <source>
        <dbReference type="SAM" id="MobiDB-lite"/>
    </source>
</evidence>
<keyword evidence="5" id="KW-0539">Nucleus</keyword>
<dbReference type="GO" id="GO:0003677">
    <property type="term" value="F:DNA binding"/>
    <property type="evidence" value="ECO:0007669"/>
    <property type="project" value="InterPro"/>
</dbReference>
<protein>
    <recommendedName>
        <fullName evidence="7">Zn(2)-C6 fungal-type domain-containing protein</fullName>
    </recommendedName>
</protein>
<dbReference type="PROSITE" id="PS50048">
    <property type="entry name" value="ZN2_CY6_FUNGAL_2"/>
    <property type="match status" value="1"/>
</dbReference>
<gene>
    <name evidence="8" type="ORF">GQ607_001108</name>
</gene>
<dbReference type="GO" id="GO:0006351">
    <property type="term" value="P:DNA-templated transcription"/>
    <property type="evidence" value="ECO:0007669"/>
    <property type="project" value="InterPro"/>
</dbReference>
<dbReference type="Proteomes" id="UP000434172">
    <property type="component" value="Unassembled WGS sequence"/>
</dbReference>
<sequence>MGILTLEPHPRLAAPDSPPGLVSPSSSSYSSRPSPPAEKPWNAKFGPVSPPMSNYEQSPAADMANKSMAELPSRRDSSQSGPRLSLPPLSSILGPAAGPLHSPLSDRPTGYPATSPLDRPRLPPPHGDRPYGGSYFPPQSSPAISQPRSTYDNRYDHDRQALRGLSQSISGPGSPRYRETEHMRQDSRSEVGLGGRWSIHHETGRHEYSLVSREAAQPQLPGPYDRPSYQYPPSKDSGSSYRDQRPSSGSGPMQSQPLTSATNSDGIPSKDGLGPKIWTGTHFLPRFVRAAEVPGEGLCFFYDDGSHCKTIIDGEQVNAHWGVTKAGKPRKRLAIACVTCREKKIKCDPDFPRCVQCEKFGRVCKFKNAPRGGHNTSPSTAAAEPEDVRRMGGPASEMHRPGSNSSASVSPRTTLRQPSPEPPMSHKRMRLDFDSYPSMASEPPSLNRTPEAPRASLSWQHRQPYELPPIQDHLLNRAWQSDPYVSDPESISTLISSFFVHTDSTMALRFLPETAFKSWVTGNAYIKSPGDLMLIYSILAVGVALSGGPKNIANEYAQIAHYAQHRAACSLQLAQARLLLALYYLSLSRLNDANELMSGAISASIDLQLNLELEKSIEADLTDFPYGLQRDGYSESRRRTYWACFVLERLSGVFPNRLSILNVKDIFIRLPCENELFERQAESDASFFPAAMAMSSKAVIRPFGILAYLVQLVAIWGEAMSEIYRAAQSQETAYDAARFIDTVMEKLIGWRESLPERFAYSSGNMALAAQDGTLSTFLTIHLVYLHGLMKIHRHVRTESIAASVRLRYGTRIHEEATRVLDITGMLEVLLQGRRAPISAPPPFMSYVIFEAADILTAEGTLADVSVLLDRLAVARAIVDAAGMVWEEARAHQSAMEQRLDALRALRDRQPSDAPLAGSRVFDHDESKDSKLPAGRCWQMDDPMDTTFPRRMDLVYIRS</sequence>
<dbReference type="GO" id="GO:0000981">
    <property type="term" value="F:DNA-binding transcription factor activity, RNA polymerase II-specific"/>
    <property type="evidence" value="ECO:0007669"/>
    <property type="project" value="InterPro"/>
</dbReference>
<feature type="compositionally biased region" description="Low complexity" evidence="6">
    <location>
        <begin position="78"/>
        <end position="95"/>
    </location>
</feature>
<dbReference type="SMART" id="SM00066">
    <property type="entry name" value="GAL4"/>
    <property type="match status" value="1"/>
</dbReference>
<evidence type="ECO:0000313" key="9">
    <source>
        <dbReference type="Proteomes" id="UP000434172"/>
    </source>
</evidence>
<keyword evidence="9" id="KW-1185">Reference proteome</keyword>
<feature type="region of interest" description="Disordered" evidence="6">
    <location>
        <begin position="913"/>
        <end position="933"/>
    </location>
</feature>
<evidence type="ECO:0000256" key="4">
    <source>
        <dbReference type="ARBA" id="ARBA00023163"/>
    </source>
</evidence>
<dbReference type="OrthoDB" id="5426798at2759"/>
<feature type="region of interest" description="Disordered" evidence="6">
    <location>
        <begin position="217"/>
        <end position="272"/>
    </location>
</feature>
<feature type="compositionally biased region" description="Basic and acidic residues" evidence="6">
    <location>
        <begin position="176"/>
        <end position="189"/>
    </location>
</feature>
<feature type="compositionally biased region" description="Polar residues" evidence="6">
    <location>
        <begin position="137"/>
        <end position="150"/>
    </location>
</feature>
<dbReference type="AlphaFoldDB" id="A0A8H3WSL0"/>
<keyword evidence="4" id="KW-0804">Transcription</keyword>
<dbReference type="Pfam" id="PF00172">
    <property type="entry name" value="Zn_clus"/>
    <property type="match status" value="1"/>
</dbReference>
<evidence type="ECO:0000256" key="3">
    <source>
        <dbReference type="ARBA" id="ARBA00023015"/>
    </source>
</evidence>
<dbReference type="GO" id="GO:0008270">
    <property type="term" value="F:zinc ion binding"/>
    <property type="evidence" value="ECO:0007669"/>
    <property type="project" value="InterPro"/>
</dbReference>
<evidence type="ECO:0000256" key="2">
    <source>
        <dbReference type="ARBA" id="ARBA00022723"/>
    </source>
</evidence>
<feature type="compositionally biased region" description="Polar residues" evidence="6">
    <location>
        <begin position="402"/>
        <end position="417"/>
    </location>
</feature>
<organism evidence="8 9">
    <name type="scientific">Colletotrichum asianum</name>
    <dbReference type="NCBI Taxonomy" id="702518"/>
    <lineage>
        <taxon>Eukaryota</taxon>
        <taxon>Fungi</taxon>
        <taxon>Dikarya</taxon>
        <taxon>Ascomycota</taxon>
        <taxon>Pezizomycotina</taxon>
        <taxon>Sordariomycetes</taxon>
        <taxon>Hypocreomycetidae</taxon>
        <taxon>Glomerellales</taxon>
        <taxon>Glomerellaceae</taxon>
        <taxon>Colletotrichum</taxon>
        <taxon>Colletotrichum gloeosporioides species complex</taxon>
    </lineage>
</organism>
<accession>A0A8H3WSL0</accession>
<reference evidence="8 9" key="1">
    <citation type="submission" date="2019-12" db="EMBL/GenBank/DDBJ databases">
        <title>A genome sequence resource for the geographically widespread anthracnose pathogen Colletotrichum asianum.</title>
        <authorList>
            <person name="Meng Y."/>
        </authorList>
    </citation>
    <scope>NUCLEOTIDE SEQUENCE [LARGE SCALE GENOMIC DNA]</scope>
    <source>
        <strain evidence="8 9">ICMP 18580</strain>
    </source>
</reference>
<dbReference type="PROSITE" id="PS00463">
    <property type="entry name" value="ZN2_CY6_FUNGAL_1"/>
    <property type="match status" value="1"/>
</dbReference>
<proteinExistence type="predicted"/>
<dbReference type="InterPro" id="IPR036864">
    <property type="entry name" value="Zn2-C6_fun-type_DNA-bd_sf"/>
</dbReference>
<comment type="subcellular location">
    <subcellularLocation>
        <location evidence="1">Nucleus</location>
    </subcellularLocation>
</comment>
<dbReference type="InterPro" id="IPR007219">
    <property type="entry name" value="XnlR_reg_dom"/>
</dbReference>
<feature type="domain" description="Zn(2)-C6 fungal-type" evidence="7">
    <location>
        <begin position="336"/>
        <end position="366"/>
    </location>
</feature>
<dbReference type="PANTHER" id="PTHR47338:SF11">
    <property type="entry name" value="ZN(II)2CYS6 TRANSCRIPTION FACTOR (EUROFUNG)"/>
    <property type="match status" value="1"/>
</dbReference>
<dbReference type="SUPFAM" id="SSF57701">
    <property type="entry name" value="Zn2/Cys6 DNA-binding domain"/>
    <property type="match status" value="1"/>
</dbReference>
<evidence type="ECO:0000256" key="5">
    <source>
        <dbReference type="ARBA" id="ARBA00023242"/>
    </source>
</evidence>
<dbReference type="InterPro" id="IPR001138">
    <property type="entry name" value="Zn2Cys6_DnaBD"/>
</dbReference>
<keyword evidence="3" id="KW-0805">Transcription regulation</keyword>
<feature type="compositionally biased region" description="Low complexity" evidence="6">
    <location>
        <begin position="246"/>
        <end position="257"/>
    </location>
</feature>
<dbReference type="CDD" id="cd12148">
    <property type="entry name" value="fungal_TF_MHR"/>
    <property type="match status" value="1"/>
</dbReference>
<name>A0A8H3WSL0_9PEZI</name>